<feature type="transmembrane region" description="Helical" evidence="2">
    <location>
        <begin position="71"/>
        <end position="91"/>
    </location>
</feature>
<dbReference type="AlphaFoldDB" id="A0A2A3YFE2"/>
<gene>
    <name evidence="3" type="ORF">CIK66_16020</name>
</gene>
<dbReference type="EMBL" id="NRGR01000027">
    <property type="protein sequence ID" value="PCC38063.1"/>
    <property type="molecule type" value="Genomic_DNA"/>
</dbReference>
<reference evidence="3 4" key="1">
    <citation type="journal article" date="2017" name="Elife">
        <title>Extensive horizontal gene transfer in cheese-associated bacteria.</title>
        <authorList>
            <person name="Bonham K.S."/>
            <person name="Wolfe B.E."/>
            <person name="Dutton R.J."/>
        </authorList>
    </citation>
    <scope>NUCLEOTIDE SEQUENCE [LARGE SCALE GENOMIC DNA]</scope>
    <source>
        <strain evidence="3 4">341_9</strain>
    </source>
</reference>
<dbReference type="OrthoDB" id="4792940at2"/>
<keyword evidence="2" id="KW-1133">Transmembrane helix</keyword>
<dbReference type="Pfam" id="PF14030">
    <property type="entry name" value="DUF4245"/>
    <property type="match status" value="1"/>
</dbReference>
<organism evidence="3 4">
    <name type="scientific">Brachybacterium alimentarium</name>
    <dbReference type="NCBI Taxonomy" id="47845"/>
    <lineage>
        <taxon>Bacteria</taxon>
        <taxon>Bacillati</taxon>
        <taxon>Actinomycetota</taxon>
        <taxon>Actinomycetes</taxon>
        <taxon>Micrococcales</taxon>
        <taxon>Dermabacteraceae</taxon>
        <taxon>Brachybacterium</taxon>
    </lineage>
</organism>
<dbReference type="InterPro" id="IPR025339">
    <property type="entry name" value="DUF4245"/>
</dbReference>
<evidence type="ECO:0000313" key="4">
    <source>
        <dbReference type="Proteomes" id="UP000218598"/>
    </source>
</evidence>
<sequence length="239" mass="24709">MHAPDDRAPDAPAGDRSPDAPAGRAADAPGADPAPATSADGAADGPALAPQQPKSAYELPSRKNTVLRNMVWALALTIAVVVVIGIAFFGVGSTDERQTLENSEVDVAGSAERAQAVADFPVAVPTMEDGWAERSARFTDGDSPRWKAEYTSPDSSLVTLIEESDVSAPMLSAALPGTLVEEELTLQGVPCQALRSGEDGSEKTGISCEGEDFGLLVYGAVSSEEIRSLTEAALADIQA</sequence>
<feature type="region of interest" description="Disordered" evidence="1">
    <location>
        <begin position="1"/>
        <end position="56"/>
    </location>
</feature>
<evidence type="ECO:0008006" key="5">
    <source>
        <dbReference type="Google" id="ProtNLM"/>
    </source>
</evidence>
<evidence type="ECO:0000313" key="3">
    <source>
        <dbReference type="EMBL" id="PCC38063.1"/>
    </source>
</evidence>
<feature type="compositionally biased region" description="Low complexity" evidence="1">
    <location>
        <begin position="10"/>
        <end position="52"/>
    </location>
</feature>
<evidence type="ECO:0000256" key="1">
    <source>
        <dbReference type="SAM" id="MobiDB-lite"/>
    </source>
</evidence>
<evidence type="ECO:0000256" key="2">
    <source>
        <dbReference type="SAM" id="Phobius"/>
    </source>
</evidence>
<comment type="caution">
    <text evidence="3">The sequence shown here is derived from an EMBL/GenBank/DDBJ whole genome shotgun (WGS) entry which is preliminary data.</text>
</comment>
<accession>A0A2A3YFE2</accession>
<protein>
    <recommendedName>
        <fullName evidence="5">DUF4245 domain-containing protein</fullName>
    </recommendedName>
</protein>
<keyword evidence="4" id="KW-1185">Reference proteome</keyword>
<keyword evidence="2" id="KW-0472">Membrane</keyword>
<name>A0A2A3YFE2_9MICO</name>
<keyword evidence="2" id="KW-0812">Transmembrane</keyword>
<dbReference type="RefSeq" id="WP_096197726.1">
    <property type="nucleotide sequence ID" value="NZ_JBQQHC010000027.1"/>
</dbReference>
<dbReference type="Proteomes" id="UP000218598">
    <property type="component" value="Unassembled WGS sequence"/>
</dbReference>
<proteinExistence type="predicted"/>